<proteinExistence type="predicted"/>
<keyword evidence="2" id="KW-1185">Reference proteome</keyword>
<dbReference type="Proteomes" id="UP001139648">
    <property type="component" value="Unassembled WGS sequence"/>
</dbReference>
<dbReference type="EMBL" id="JAMZEB010000002">
    <property type="protein sequence ID" value="MCP2364306.1"/>
    <property type="molecule type" value="Genomic_DNA"/>
</dbReference>
<comment type="caution">
    <text evidence="1">The sequence shown here is derived from an EMBL/GenBank/DDBJ whole genome shotgun (WGS) entry which is preliminary data.</text>
</comment>
<dbReference type="AlphaFoldDB" id="A0A9X2GYW2"/>
<gene>
    <name evidence="1" type="ORF">HD597_011326</name>
</gene>
<evidence type="ECO:0000313" key="1">
    <source>
        <dbReference type="EMBL" id="MCP2364306.1"/>
    </source>
</evidence>
<protein>
    <submittedName>
        <fullName evidence="1">Fe-S cluster assembly iron-binding protein IscA</fullName>
    </submittedName>
</protein>
<organism evidence="1 2">
    <name type="scientific">Nonomuraea thailandensis</name>
    <dbReference type="NCBI Taxonomy" id="1188745"/>
    <lineage>
        <taxon>Bacteria</taxon>
        <taxon>Bacillati</taxon>
        <taxon>Actinomycetota</taxon>
        <taxon>Actinomycetes</taxon>
        <taxon>Streptosporangiales</taxon>
        <taxon>Streptosporangiaceae</taxon>
        <taxon>Nonomuraea</taxon>
    </lineage>
</organism>
<reference evidence="1" key="1">
    <citation type="submission" date="2022-06" db="EMBL/GenBank/DDBJ databases">
        <title>Sequencing the genomes of 1000 actinobacteria strains.</title>
        <authorList>
            <person name="Klenk H.-P."/>
        </authorList>
    </citation>
    <scope>NUCLEOTIDE SEQUENCE</scope>
    <source>
        <strain evidence="1">DSM 46694</strain>
    </source>
</reference>
<dbReference type="RefSeq" id="WP_253756642.1">
    <property type="nucleotide sequence ID" value="NZ_BAABKA010000012.1"/>
</dbReference>
<sequence length="136" mass="15091">MVSKPTSIEADLWAIAVDASKFALLDGTGLEYAPIGDSDDYAVRDKERPADEIRRAGDDFRKLGAVLSFQRTEGEQSSADGLHEIDVDEDRYQVVKGTGLEYAKVNDHDAFSVRDPEHPGDIRRPGDDWRKLGTIL</sequence>
<evidence type="ECO:0000313" key="2">
    <source>
        <dbReference type="Proteomes" id="UP001139648"/>
    </source>
</evidence>
<accession>A0A9X2GYW2</accession>
<name>A0A9X2GYW2_9ACTN</name>